<dbReference type="InterPro" id="IPR011659">
    <property type="entry name" value="WD40"/>
</dbReference>
<dbReference type="AlphaFoldDB" id="A0A4R5DCY4"/>
<proteinExistence type="inferred from homology"/>
<organism evidence="2 3">
    <name type="scientific">Dyadobacter psychrotolerans</name>
    <dbReference type="NCBI Taxonomy" id="2541721"/>
    <lineage>
        <taxon>Bacteria</taxon>
        <taxon>Pseudomonadati</taxon>
        <taxon>Bacteroidota</taxon>
        <taxon>Cytophagia</taxon>
        <taxon>Cytophagales</taxon>
        <taxon>Spirosomataceae</taxon>
        <taxon>Dyadobacter</taxon>
    </lineage>
</organism>
<dbReference type="PROSITE" id="PS00213">
    <property type="entry name" value="LIPOCALIN"/>
    <property type="match status" value="1"/>
</dbReference>
<accession>A0A4R5DCY4</accession>
<dbReference type="InterPro" id="IPR022272">
    <property type="entry name" value="Lipocalin_CS"/>
</dbReference>
<sequence length="442" mass="49006">MNSCQKESGLEEKQITHDLSYHHDLDNNDNFSPDGQWLVYDTRTDDGIAASSKIEKVNINTGEKKILFEINNNQIWGPGAGAVNYSPVDKKAVVFIHGLPSTETNPYQQWRRTGVIIEDEHPNVPIYMDARDITFPYTPGALRGGTHRHEWSGDGQWIGYTYNDAILKALEDSTGTKQNLRTIGVSKKIKPVQVDQNSENISGEWFSALVVRVVPEPKPGSDEISHAAGDSWVGRKGYVTKNGQQQVARAFLGTVTDKNGKQVPEVFIVDIPDDITKVGEFGPLEGTATTFPMPPKGTTQRRLTYTSYSDKPGCTGIVRSSPDGSWLAFLAYDQKGIQQVFIISPNGGKALQLTEHESDVSGNIRWHPDGQHVSYIWDGSLVLCKTGNKPFSERFEKLTISTNPAPTNVVWSPDGKTVAFNRLVKSENSADSTQQIFIRKIR</sequence>
<evidence type="ECO:0000256" key="1">
    <source>
        <dbReference type="ARBA" id="ARBA00009820"/>
    </source>
</evidence>
<dbReference type="EMBL" id="SMFL01000011">
    <property type="protein sequence ID" value="TDE11652.1"/>
    <property type="molecule type" value="Genomic_DNA"/>
</dbReference>
<dbReference type="Pfam" id="PF07676">
    <property type="entry name" value="PD40"/>
    <property type="match status" value="1"/>
</dbReference>
<dbReference type="RefSeq" id="WP_131960985.1">
    <property type="nucleotide sequence ID" value="NZ_SMFL01000011.1"/>
</dbReference>
<evidence type="ECO:0000313" key="3">
    <source>
        <dbReference type="Proteomes" id="UP000294850"/>
    </source>
</evidence>
<evidence type="ECO:0000313" key="2">
    <source>
        <dbReference type="EMBL" id="TDE11652.1"/>
    </source>
</evidence>
<keyword evidence="3" id="KW-1185">Reference proteome</keyword>
<name>A0A4R5DCY4_9BACT</name>
<dbReference type="PANTHER" id="PTHR36842:SF1">
    <property type="entry name" value="PROTEIN TOLB"/>
    <property type="match status" value="1"/>
</dbReference>
<dbReference type="PANTHER" id="PTHR36842">
    <property type="entry name" value="PROTEIN TOLB HOMOLOG"/>
    <property type="match status" value="1"/>
</dbReference>
<dbReference type="InterPro" id="IPR011042">
    <property type="entry name" value="6-blade_b-propeller_TolB-like"/>
</dbReference>
<protein>
    <submittedName>
        <fullName evidence="2">DUF3748 domain-containing protein</fullName>
    </submittedName>
</protein>
<gene>
    <name evidence="2" type="ORF">E0F88_24820</name>
</gene>
<dbReference type="SUPFAM" id="SSF82171">
    <property type="entry name" value="DPP6 N-terminal domain-like"/>
    <property type="match status" value="1"/>
</dbReference>
<dbReference type="Proteomes" id="UP000294850">
    <property type="component" value="Unassembled WGS sequence"/>
</dbReference>
<dbReference type="OrthoDB" id="626010at2"/>
<dbReference type="Pfam" id="PF12566">
    <property type="entry name" value="DUF3748"/>
    <property type="match status" value="1"/>
</dbReference>
<comment type="caution">
    <text evidence="2">The sequence shown here is derived from an EMBL/GenBank/DDBJ whole genome shotgun (WGS) entry which is preliminary data.</text>
</comment>
<dbReference type="InterPro" id="IPR022223">
    <property type="entry name" value="DUF3748"/>
</dbReference>
<dbReference type="Gene3D" id="2.120.10.30">
    <property type="entry name" value="TolB, C-terminal domain"/>
    <property type="match status" value="1"/>
</dbReference>
<reference evidence="2 3" key="1">
    <citation type="submission" date="2019-03" db="EMBL/GenBank/DDBJ databases">
        <title>Dyadobacter AR-3-6 sp. nov., isolated from arctic soil.</title>
        <authorList>
            <person name="Chaudhary D.K."/>
        </authorList>
    </citation>
    <scope>NUCLEOTIDE SEQUENCE [LARGE SCALE GENOMIC DNA]</scope>
    <source>
        <strain evidence="2 3">AR-3-6</strain>
    </source>
</reference>
<comment type="similarity">
    <text evidence="1">Belongs to the TolB family.</text>
</comment>